<name>A0A7G9UZ60_9CAUD</name>
<evidence type="ECO:0000313" key="1">
    <source>
        <dbReference type="EMBL" id="QNN99315.1"/>
    </source>
</evidence>
<dbReference type="RefSeq" id="YP_010651822.1">
    <property type="nucleotide sequence ID" value="NC_070783.1"/>
</dbReference>
<sequence length="86" mass="10004">MSDAKSPVEGLPVANIDFTMYPDCVDIHYSEAEGAIEKPLTMRLTRAKFRRYMVEMRRIEAYFNEIEMNEPLKDWEKALLEGESGE</sequence>
<keyword evidence="2" id="KW-1185">Reference proteome</keyword>
<evidence type="ECO:0000313" key="2">
    <source>
        <dbReference type="Proteomes" id="UP000516151"/>
    </source>
</evidence>
<organism evidence="1 2">
    <name type="scientific">Streptomyces phage Faust</name>
    <dbReference type="NCBI Taxonomy" id="2767565"/>
    <lineage>
        <taxon>Viruses</taxon>
        <taxon>Duplodnaviria</taxon>
        <taxon>Heunggongvirae</taxon>
        <taxon>Uroviricota</taxon>
        <taxon>Caudoviricetes</taxon>
        <taxon>Stanwilliamsviridae</taxon>
        <taxon>Loccivirinae</taxon>
        <taxon>Faustvirus</taxon>
        <taxon>Faustvirus faust</taxon>
    </lineage>
</organism>
<dbReference type="GeneID" id="77927538"/>
<dbReference type="Proteomes" id="UP000516151">
    <property type="component" value="Segment"/>
</dbReference>
<accession>A0A7G9UZ60</accession>
<gene>
    <name evidence="1" type="primary">243</name>
    <name evidence="1" type="ORF">SEA_FAUST_243</name>
</gene>
<reference evidence="1 2" key="1">
    <citation type="submission" date="2020-06" db="EMBL/GenBank/DDBJ databases">
        <authorList>
            <person name="Arora M.N."/>
            <person name="Dalling M.T."/>
            <person name="Dawson S.P.M."/>
            <person name="Elia S.N."/>
            <person name="Burke B."/>
            <person name="Shaffer C.D."/>
            <person name="Weston-Hafer K.A."/>
            <person name="Garlena R.A."/>
            <person name="Russell D.A."/>
            <person name="Pope W.H."/>
            <person name="Jacobs-Sera D."/>
            <person name="Hatfull G.F."/>
        </authorList>
    </citation>
    <scope>NUCLEOTIDE SEQUENCE [LARGE SCALE GENOMIC DNA]</scope>
</reference>
<proteinExistence type="predicted"/>
<dbReference type="KEGG" id="vg:77927538"/>
<protein>
    <submittedName>
        <fullName evidence="1">Uncharacterized protein</fullName>
    </submittedName>
</protein>
<dbReference type="EMBL" id="MT684598">
    <property type="protein sequence ID" value="QNN99315.1"/>
    <property type="molecule type" value="Genomic_DNA"/>
</dbReference>